<evidence type="ECO:0000259" key="3">
    <source>
        <dbReference type="Pfam" id="PF01557"/>
    </source>
</evidence>
<dbReference type="EMBL" id="VZDO01000027">
    <property type="protein sequence ID" value="KAB0675989.1"/>
    <property type="molecule type" value="Genomic_DNA"/>
</dbReference>
<sequence length="282" mass="30073">MKLLRYGRKGSEKPGILDAAGRVRDLSAEVPDLSGRWLTPEGLAEIAALDLGLLPEVAEPGRLGSCVAGVGKFICVGLNYADHAAETGAPIPQEPILFMKATSAITGPNDPVIIPRGSTKTDWEVELGVVIGREARYVTQADAMNHVAGYCLVNDVSERAFQTERGGQWTKGKSADSFGPIGPWLVTRDEVADPQNLSMWLTVDGVQRQNGSTKTMIFPVDMLVSYISQFMSLQPGDVISTGTPPGVGMGLKPEPQYLKPGQTIRLGIEGLGEQTQITEAAA</sequence>
<name>A0A7V7TUI3_9HYPH</name>
<evidence type="ECO:0000256" key="1">
    <source>
        <dbReference type="ARBA" id="ARBA00010211"/>
    </source>
</evidence>
<dbReference type="AlphaFoldDB" id="A0A7V7TUI3"/>
<accession>A0A7V7TUI3</accession>
<gene>
    <name evidence="4" type="ORF">F6X38_22255</name>
</gene>
<comment type="caution">
    <text evidence="4">The sequence shown here is derived from an EMBL/GenBank/DDBJ whole genome shotgun (WGS) entry which is preliminary data.</text>
</comment>
<dbReference type="PANTHER" id="PTHR42796:SF4">
    <property type="entry name" value="FUMARYLACETOACETATE HYDROLASE DOMAIN-CONTAINING PROTEIN 2A"/>
    <property type="match status" value="1"/>
</dbReference>
<dbReference type="Pfam" id="PF01557">
    <property type="entry name" value="FAA_hydrolase"/>
    <property type="match status" value="1"/>
</dbReference>
<dbReference type="GO" id="GO:0016853">
    <property type="term" value="F:isomerase activity"/>
    <property type="evidence" value="ECO:0007669"/>
    <property type="project" value="UniProtKB-ARBA"/>
</dbReference>
<dbReference type="GO" id="GO:0016787">
    <property type="term" value="F:hydrolase activity"/>
    <property type="evidence" value="ECO:0007669"/>
    <property type="project" value="UniProtKB-KW"/>
</dbReference>
<evidence type="ECO:0000313" key="4">
    <source>
        <dbReference type="EMBL" id="KAB0675989.1"/>
    </source>
</evidence>
<reference evidence="4 5" key="1">
    <citation type="submission" date="2019-09" db="EMBL/GenBank/DDBJ databases">
        <title>YIM 132180 draft genome.</title>
        <authorList>
            <person name="Zhang K."/>
        </authorList>
    </citation>
    <scope>NUCLEOTIDE SEQUENCE [LARGE SCALE GENOMIC DNA]</scope>
    <source>
        <strain evidence="4 5">YIM 132180</strain>
    </source>
</reference>
<keyword evidence="4" id="KW-0378">Hydrolase</keyword>
<dbReference type="FunFam" id="3.90.850.10:FF:000002">
    <property type="entry name" value="2-hydroxyhepta-2,4-diene-1,7-dioate isomerase"/>
    <property type="match status" value="1"/>
</dbReference>
<dbReference type="Proteomes" id="UP000432089">
    <property type="component" value="Unassembled WGS sequence"/>
</dbReference>
<dbReference type="RefSeq" id="WP_150973763.1">
    <property type="nucleotide sequence ID" value="NZ_VZDO01000027.1"/>
</dbReference>
<protein>
    <submittedName>
        <fullName evidence="4">Fumarylacetoacetate hydrolase family protein</fullName>
    </submittedName>
</protein>
<dbReference type="GO" id="GO:0019752">
    <property type="term" value="P:carboxylic acid metabolic process"/>
    <property type="evidence" value="ECO:0007669"/>
    <property type="project" value="UniProtKB-ARBA"/>
</dbReference>
<evidence type="ECO:0000313" key="5">
    <source>
        <dbReference type="Proteomes" id="UP000432089"/>
    </source>
</evidence>
<dbReference type="PANTHER" id="PTHR42796">
    <property type="entry name" value="FUMARYLACETOACETATE HYDROLASE DOMAIN-CONTAINING PROTEIN 2A-RELATED"/>
    <property type="match status" value="1"/>
</dbReference>
<comment type="similarity">
    <text evidence="1">Belongs to the FAH family.</text>
</comment>
<organism evidence="4 5">
    <name type="scientific">Plantimonas leprariae</name>
    <dbReference type="NCBI Taxonomy" id="2615207"/>
    <lineage>
        <taxon>Bacteria</taxon>
        <taxon>Pseudomonadati</taxon>
        <taxon>Pseudomonadota</taxon>
        <taxon>Alphaproteobacteria</taxon>
        <taxon>Hyphomicrobiales</taxon>
        <taxon>Aurantimonadaceae</taxon>
        <taxon>Plantimonas</taxon>
    </lineage>
</organism>
<dbReference type="InterPro" id="IPR036663">
    <property type="entry name" value="Fumarylacetoacetase_C_sf"/>
</dbReference>
<proteinExistence type="inferred from homology"/>
<dbReference type="InterPro" id="IPR011234">
    <property type="entry name" value="Fumarylacetoacetase-like_C"/>
</dbReference>
<feature type="domain" description="Fumarylacetoacetase-like C-terminal" evidence="3">
    <location>
        <begin position="72"/>
        <end position="275"/>
    </location>
</feature>
<dbReference type="GO" id="GO:0046872">
    <property type="term" value="F:metal ion binding"/>
    <property type="evidence" value="ECO:0007669"/>
    <property type="project" value="UniProtKB-KW"/>
</dbReference>
<keyword evidence="2" id="KW-0479">Metal-binding</keyword>
<keyword evidence="5" id="KW-1185">Reference proteome</keyword>
<dbReference type="SUPFAM" id="SSF56529">
    <property type="entry name" value="FAH"/>
    <property type="match status" value="1"/>
</dbReference>
<evidence type="ECO:0000256" key="2">
    <source>
        <dbReference type="ARBA" id="ARBA00022723"/>
    </source>
</evidence>
<dbReference type="Gene3D" id="3.90.850.10">
    <property type="entry name" value="Fumarylacetoacetase-like, C-terminal domain"/>
    <property type="match status" value="1"/>
</dbReference>
<dbReference type="InterPro" id="IPR051121">
    <property type="entry name" value="FAH"/>
</dbReference>